<proteinExistence type="predicted"/>
<sequence length="317" mass="33658">MKLLRGLTAVTVAAMLLPATAAGAAPTADDPRPAAAAAVGEPDGTVSPMIIGGRPASQVYKGLGSLQYVRGDDPHWHTCSVNLWDAWHAVTNAHCVTTYPQGTPYDPARYTIRFNSTDRLNGGITTGVKKIAVHPVWAWGVDPTVIQGDIAVLWLTKPVWTVPTALPPVLGPWPVRQGPARIAGWGFTAPPFEGATPQHLTETDLNIVDPSHCAAANIDAYEVCVLHDDPTISPCYGDSGGPVMTPGRLRNTWHLIGTASRETSPDCSGAAVYTSVVAFRGWINATIADRYVKPKPKRPTPSGPRTAYRWAGCGTAC</sequence>
<name>A0ABV6MBK5_9ACTN</name>
<comment type="caution">
    <text evidence="4">The sequence shown here is derived from an EMBL/GenBank/DDBJ whole genome shotgun (WGS) entry which is preliminary data.</text>
</comment>
<evidence type="ECO:0000256" key="2">
    <source>
        <dbReference type="SAM" id="SignalP"/>
    </source>
</evidence>
<feature type="domain" description="Peptidase S1" evidence="3">
    <location>
        <begin position="50"/>
        <end position="288"/>
    </location>
</feature>
<dbReference type="PANTHER" id="PTHR24256">
    <property type="entry name" value="TRYPTASE-RELATED"/>
    <property type="match status" value="1"/>
</dbReference>
<feature type="signal peptide" evidence="2">
    <location>
        <begin position="1"/>
        <end position="24"/>
    </location>
</feature>
<protein>
    <submittedName>
        <fullName evidence="4">Trypsin-like serine protease</fullName>
        <ecNumber evidence="4">3.4.21.-</ecNumber>
    </submittedName>
</protein>
<organism evidence="4 5">
    <name type="scientific">Phytohabitans kaempferiae</name>
    <dbReference type="NCBI Taxonomy" id="1620943"/>
    <lineage>
        <taxon>Bacteria</taxon>
        <taxon>Bacillati</taxon>
        <taxon>Actinomycetota</taxon>
        <taxon>Actinomycetes</taxon>
        <taxon>Micromonosporales</taxon>
        <taxon>Micromonosporaceae</taxon>
    </lineage>
</organism>
<dbReference type="PRINTS" id="PR00722">
    <property type="entry name" value="CHYMOTRYPSIN"/>
</dbReference>
<evidence type="ECO:0000259" key="3">
    <source>
        <dbReference type="PROSITE" id="PS50240"/>
    </source>
</evidence>
<dbReference type="InterPro" id="IPR009003">
    <property type="entry name" value="Peptidase_S1_PA"/>
</dbReference>
<gene>
    <name evidence="4" type="ORF">ACFFIA_30995</name>
</gene>
<dbReference type="EC" id="3.4.21.-" evidence="4"/>
<evidence type="ECO:0000256" key="1">
    <source>
        <dbReference type="ARBA" id="ARBA00023157"/>
    </source>
</evidence>
<dbReference type="InterPro" id="IPR043504">
    <property type="entry name" value="Peptidase_S1_PA_chymotrypsin"/>
</dbReference>
<evidence type="ECO:0000313" key="4">
    <source>
        <dbReference type="EMBL" id="MFC0532087.1"/>
    </source>
</evidence>
<dbReference type="RefSeq" id="WP_377257709.1">
    <property type="nucleotide sequence ID" value="NZ_JBHLUH010000064.1"/>
</dbReference>
<evidence type="ECO:0000313" key="5">
    <source>
        <dbReference type="Proteomes" id="UP001589867"/>
    </source>
</evidence>
<dbReference type="SUPFAM" id="SSF50494">
    <property type="entry name" value="Trypsin-like serine proteases"/>
    <property type="match status" value="1"/>
</dbReference>
<dbReference type="InterPro" id="IPR051487">
    <property type="entry name" value="Ser/Thr_Proteases_Immune/Dev"/>
</dbReference>
<dbReference type="Pfam" id="PF00089">
    <property type="entry name" value="Trypsin"/>
    <property type="match status" value="1"/>
</dbReference>
<keyword evidence="5" id="KW-1185">Reference proteome</keyword>
<dbReference type="GO" id="GO:0016787">
    <property type="term" value="F:hydrolase activity"/>
    <property type="evidence" value="ECO:0007669"/>
    <property type="project" value="UniProtKB-KW"/>
</dbReference>
<keyword evidence="1" id="KW-1015">Disulfide bond</keyword>
<dbReference type="InterPro" id="IPR001254">
    <property type="entry name" value="Trypsin_dom"/>
</dbReference>
<dbReference type="PROSITE" id="PS00135">
    <property type="entry name" value="TRYPSIN_SER"/>
    <property type="match status" value="1"/>
</dbReference>
<keyword evidence="2" id="KW-0732">Signal</keyword>
<dbReference type="InterPro" id="IPR001314">
    <property type="entry name" value="Peptidase_S1A"/>
</dbReference>
<feature type="chain" id="PRO_5046988058" evidence="2">
    <location>
        <begin position="25"/>
        <end position="317"/>
    </location>
</feature>
<dbReference type="PROSITE" id="PS50240">
    <property type="entry name" value="TRYPSIN_DOM"/>
    <property type="match status" value="1"/>
</dbReference>
<dbReference type="Proteomes" id="UP001589867">
    <property type="component" value="Unassembled WGS sequence"/>
</dbReference>
<keyword evidence="4" id="KW-0378">Hydrolase</keyword>
<dbReference type="EMBL" id="JBHLUH010000064">
    <property type="protein sequence ID" value="MFC0532087.1"/>
    <property type="molecule type" value="Genomic_DNA"/>
</dbReference>
<dbReference type="Gene3D" id="2.40.10.10">
    <property type="entry name" value="Trypsin-like serine proteases"/>
    <property type="match status" value="1"/>
</dbReference>
<dbReference type="InterPro" id="IPR033116">
    <property type="entry name" value="TRYPSIN_SER"/>
</dbReference>
<reference evidence="4 5" key="1">
    <citation type="submission" date="2024-09" db="EMBL/GenBank/DDBJ databases">
        <authorList>
            <person name="Sun Q."/>
            <person name="Mori K."/>
        </authorList>
    </citation>
    <scope>NUCLEOTIDE SEQUENCE [LARGE SCALE GENOMIC DNA]</scope>
    <source>
        <strain evidence="4 5">TBRC 3947</strain>
    </source>
</reference>
<accession>A0ABV6MBK5</accession>
<dbReference type="SMART" id="SM00020">
    <property type="entry name" value="Tryp_SPc"/>
    <property type="match status" value="1"/>
</dbReference>